<evidence type="ECO:0000256" key="2">
    <source>
        <dbReference type="ARBA" id="ARBA00003015"/>
    </source>
</evidence>
<dbReference type="SUPFAM" id="SSF53335">
    <property type="entry name" value="S-adenosyl-L-methionine-dependent methyltransferases"/>
    <property type="match status" value="1"/>
</dbReference>
<evidence type="ECO:0000313" key="10">
    <source>
        <dbReference type="EMBL" id="OQK16836.1"/>
    </source>
</evidence>
<feature type="binding site" evidence="9">
    <location>
        <position position="59"/>
    </location>
    <ligand>
        <name>S-adenosyl-L-methionine</name>
        <dbReference type="ChEBI" id="CHEBI:59789"/>
    </ligand>
</feature>
<dbReference type="InterPro" id="IPR055361">
    <property type="entry name" value="tRNA_methyltr_TrmB_bact"/>
</dbReference>
<dbReference type="Pfam" id="PF02390">
    <property type="entry name" value="Methyltransf_4"/>
    <property type="match status" value="1"/>
</dbReference>
<dbReference type="PANTHER" id="PTHR23417">
    <property type="entry name" value="3-DEOXY-D-MANNO-OCTULOSONIC-ACID TRANSFERASE/TRNA GUANINE-N 7 - -METHYLTRANSFERASE"/>
    <property type="match status" value="1"/>
</dbReference>
<dbReference type="GO" id="GO:0043527">
    <property type="term" value="C:tRNA methyltransferase complex"/>
    <property type="evidence" value="ECO:0007669"/>
    <property type="project" value="TreeGrafter"/>
</dbReference>
<keyword evidence="11" id="KW-1185">Reference proteome</keyword>
<feature type="binding site" evidence="9">
    <location>
        <position position="138"/>
    </location>
    <ligand>
        <name>substrate</name>
    </ligand>
</feature>
<comment type="caution">
    <text evidence="9">Lacks conserved residue(s) required for the propagation of feature annotation.</text>
</comment>
<evidence type="ECO:0000256" key="1">
    <source>
        <dbReference type="ARBA" id="ARBA00000142"/>
    </source>
</evidence>
<dbReference type="AlphaFoldDB" id="A0A1V8M5Q6"/>
<evidence type="ECO:0000256" key="4">
    <source>
        <dbReference type="ARBA" id="ARBA00022679"/>
    </source>
</evidence>
<proteinExistence type="inferred from homology"/>
<evidence type="ECO:0000313" key="11">
    <source>
        <dbReference type="Proteomes" id="UP000191980"/>
    </source>
</evidence>
<evidence type="ECO:0000256" key="5">
    <source>
        <dbReference type="ARBA" id="ARBA00022691"/>
    </source>
</evidence>
<evidence type="ECO:0000256" key="7">
    <source>
        <dbReference type="ARBA" id="ARBA00060552"/>
    </source>
</evidence>
<name>A0A1V8M5Q6_9GAMM</name>
<dbReference type="PROSITE" id="PS51625">
    <property type="entry name" value="SAM_MT_TRMB"/>
    <property type="match status" value="1"/>
</dbReference>
<evidence type="ECO:0000256" key="8">
    <source>
        <dbReference type="ARBA" id="ARBA00060767"/>
    </source>
</evidence>
<dbReference type="InterPro" id="IPR029063">
    <property type="entry name" value="SAM-dependent_MTases_sf"/>
</dbReference>
<comment type="pathway">
    <text evidence="7 9">tRNA modification; N(7)-methylguanine-tRNA biosynthesis.</text>
</comment>
<keyword evidence="6 9" id="KW-0819">tRNA processing</keyword>
<dbReference type="HAMAP" id="MF_01057">
    <property type="entry name" value="tRNA_methyltr_TrmB"/>
    <property type="match status" value="1"/>
</dbReference>
<dbReference type="PANTHER" id="PTHR23417:SF14">
    <property type="entry name" value="PENTACOTRIPEPTIDE-REPEAT REGION OF PRORP DOMAIN-CONTAINING PROTEIN"/>
    <property type="match status" value="1"/>
</dbReference>
<comment type="catalytic activity">
    <reaction evidence="1 9">
        <text>guanosine(46) in tRNA + S-adenosyl-L-methionine = N(7)-methylguanosine(46) in tRNA + S-adenosyl-L-homocysteine</text>
        <dbReference type="Rhea" id="RHEA:42708"/>
        <dbReference type="Rhea" id="RHEA-COMP:10188"/>
        <dbReference type="Rhea" id="RHEA-COMP:10189"/>
        <dbReference type="ChEBI" id="CHEBI:57856"/>
        <dbReference type="ChEBI" id="CHEBI:59789"/>
        <dbReference type="ChEBI" id="CHEBI:74269"/>
        <dbReference type="ChEBI" id="CHEBI:74480"/>
        <dbReference type="EC" id="2.1.1.33"/>
    </reaction>
</comment>
<dbReference type="EMBL" id="LPUF01000001">
    <property type="protein sequence ID" value="OQK16836.1"/>
    <property type="molecule type" value="Genomic_DNA"/>
</dbReference>
<feature type="binding site" evidence="9">
    <location>
        <begin position="207"/>
        <end position="210"/>
    </location>
    <ligand>
        <name>substrate</name>
    </ligand>
</feature>
<feature type="binding site" evidence="9">
    <location>
        <position position="170"/>
    </location>
    <ligand>
        <name>substrate</name>
    </ligand>
</feature>
<keyword evidence="4 9" id="KW-0808">Transferase</keyword>
<keyword evidence="5 9" id="KW-0949">S-adenosyl-L-methionine</keyword>
<protein>
    <recommendedName>
        <fullName evidence="9">tRNA (guanine-N(7)-)-methyltransferase</fullName>
        <ecNumber evidence="9">2.1.1.33</ecNumber>
    </recommendedName>
    <alternativeName>
        <fullName evidence="9">tRNA (guanine(46)-N(7))-methyltransferase</fullName>
    </alternativeName>
    <alternativeName>
        <fullName evidence="9">tRNA(m7G46)-methyltransferase</fullName>
    </alternativeName>
</protein>
<feature type="binding site" evidence="9">
    <location>
        <position position="134"/>
    </location>
    <ligand>
        <name>S-adenosyl-L-methionine</name>
        <dbReference type="ChEBI" id="CHEBI:59789"/>
    </ligand>
</feature>
<feature type="binding site" evidence="9">
    <location>
        <position position="111"/>
    </location>
    <ligand>
        <name>S-adenosyl-L-methionine</name>
        <dbReference type="ChEBI" id="CHEBI:59789"/>
    </ligand>
</feature>
<comment type="similarity">
    <text evidence="8 9">Belongs to the class I-like SAM-binding methyltransferase superfamily. TrmB family.</text>
</comment>
<gene>
    <name evidence="9" type="primary">trmB</name>
    <name evidence="10" type="ORF">AU255_02725</name>
</gene>
<dbReference type="UniPathway" id="UPA00989"/>
<dbReference type="GO" id="GO:0008176">
    <property type="term" value="F:tRNA (guanine(46)-N7)-methyltransferase activity"/>
    <property type="evidence" value="ECO:0007669"/>
    <property type="project" value="UniProtKB-UniRule"/>
</dbReference>
<dbReference type="STRING" id="1420851.AU255_02725"/>
<reference evidence="10 11" key="1">
    <citation type="submission" date="2015-12" db="EMBL/GenBank/DDBJ databases">
        <authorList>
            <person name="Shamseldin A."/>
            <person name="Moawad H."/>
            <person name="Abd El-Rahim W.M."/>
            <person name="Sadowsky M.J."/>
        </authorList>
    </citation>
    <scope>NUCLEOTIDE SEQUENCE [LARGE SCALE GENOMIC DNA]</scope>
    <source>
        <strain evidence="10 11">WF1</strain>
    </source>
</reference>
<dbReference type="Proteomes" id="UP000191980">
    <property type="component" value="Unassembled WGS sequence"/>
</dbReference>
<dbReference type="Gene3D" id="3.40.50.150">
    <property type="entry name" value="Vaccinia Virus protein VP39"/>
    <property type="match status" value="1"/>
</dbReference>
<evidence type="ECO:0000256" key="6">
    <source>
        <dbReference type="ARBA" id="ARBA00022694"/>
    </source>
</evidence>
<evidence type="ECO:0000256" key="3">
    <source>
        <dbReference type="ARBA" id="ARBA00022603"/>
    </source>
</evidence>
<sequence length="228" mass="26343">MQEEGRDAPRIKSFIRRIGRMTTGQKQALDTLWERYCLDHELVYDFAVLFGRSAPVILEIGFGNGESLATTAEQNPDKDYIGIEVHKPGVGNLLAQLERKGITNVRVFYYDAIEVLEKCIPGQSLSGIHLFFPDPWHKRKHHKRRIVRPDFVHLIAQKLISGGYFHAATDWQHYAQHILKVLTAAEQFSNQSSSQDYCPRPDYRPLTKFEQRGLRLGHGVWDLIFTRR</sequence>
<keyword evidence="3 9" id="KW-0489">Methyltransferase</keyword>
<feature type="binding site" evidence="9">
    <location>
        <position position="84"/>
    </location>
    <ligand>
        <name>S-adenosyl-L-methionine</name>
        <dbReference type="ChEBI" id="CHEBI:59789"/>
    </ligand>
</feature>
<dbReference type="CDD" id="cd02440">
    <property type="entry name" value="AdoMet_MTases"/>
    <property type="match status" value="1"/>
</dbReference>
<organism evidence="10 11">
    <name type="scientific">Methyloprofundus sedimenti</name>
    <dbReference type="NCBI Taxonomy" id="1420851"/>
    <lineage>
        <taxon>Bacteria</taxon>
        <taxon>Pseudomonadati</taxon>
        <taxon>Pseudomonadota</taxon>
        <taxon>Gammaproteobacteria</taxon>
        <taxon>Methylococcales</taxon>
        <taxon>Methylococcaceae</taxon>
        <taxon>Methyloprofundus</taxon>
    </lineage>
</organism>
<comment type="caution">
    <text evidence="10">The sequence shown here is derived from an EMBL/GenBank/DDBJ whole genome shotgun (WGS) entry which is preliminary data.</text>
</comment>
<evidence type="ECO:0000256" key="9">
    <source>
        <dbReference type="HAMAP-Rule" id="MF_01057"/>
    </source>
</evidence>
<dbReference type="InterPro" id="IPR003358">
    <property type="entry name" value="tRNA_(Gua-N-7)_MeTrfase_Trmb"/>
</dbReference>
<accession>A0A1V8M5Q6</accession>
<comment type="function">
    <text evidence="2 9">Catalyzes the formation of N(7)-methylguanine at position 46 (m7G46) in tRNA.</text>
</comment>
<dbReference type="OrthoDB" id="9802090at2"/>
<dbReference type="NCBIfam" id="TIGR00091">
    <property type="entry name" value="tRNA (guanosine(46)-N7)-methyltransferase TrmB"/>
    <property type="match status" value="1"/>
</dbReference>
<dbReference type="FunFam" id="3.40.50.150:FF:000035">
    <property type="entry name" value="tRNA (guanine-N(7)-)-methyltransferase"/>
    <property type="match status" value="1"/>
</dbReference>
<dbReference type="EC" id="2.1.1.33" evidence="9"/>